<evidence type="ECO:0000256" key="2">
    <source>
        <dbReference type="ARBA" id="ARBA00005170"/>
    </source>
</evidence>
<dbReference type="EMBL" id="MCFA01000170">
    <property type="protein sequence ID" value="ORY01434.1"/>
    <property type="molecule type" value="Genomic_DNA"/>
</dbReference>
<dbReference type="AlphaFoldDB" id="A0A1Y1YUC5"/>
<keyword evidence="7" id="KW-0005">Acetoin biosynthesis</keyword>
<dbReference type="GO" id="GO:0045151">
    <property type="term" value="P:acetoin biosynthetic process"/>
    <property type="evidence" value="ECO:0007669"/>
    <property type="project" value="UniProtKB-KW"/>
</dbReference>
<dbReference type="EC" id="4.1.1.5" evidence="4"/>
<evidence type="ECO:0000256" key="1">
    <source>
        <dbReference type="ARBA" id="ARBA00001784"/>
    </source>
</evidence>
<dbReference type="Gene3D" id="3.30.1330.80">
    <property type="entry name" value="Hypothetical protein, similar to alpha- acetolactate decarboxylase, domain 2"/>
    <property type="match status" value="2"/>
</dbReference>
<comment type="similarity">
    <text evidence="3">Belongs to the alpha-acetolactate decarboxylase family.</text>
</comment>
<dbReference type="Pfam" id="PF03306">
    <property type="entry name" value="AAL_decarboxy"/>
    <property type="match status" value="1"/>
</dbReference>
<dbReference type="PANTHER" id="PTHR35524">
    <property type="entry name" value="ALPHA-ACETOLACTATE DECARBOXYLASE"/>
    <property type="match status" value="1"/>
</dbReference>
<evidence type="ECO:0000313" key="9">
    <source>
        <dbReference type="EMBL" id="ORY01434.1"/>
    </source>
</evidence>
<comment type="pathway">
    <text evidence="2">Polyol metabolism; (R,R)-butane-2,3-diol biosynthesis; (R,R)-butane-2,3-diol from pyruvate: step 2/3.</text>
</comment>
<evidence type="ECO:0000313" key="10">
    <source>
        <dbReference type="Proteomes" id="UP000193144"/>
    </source>
</evidence>
<comment type="caution">
    <text evidence="9">The sequence shown here is derived from an EMBL/GenBank/DDBJ whole genome shotgun (WGS) entry which is preliminary data.</text>
</comment>
<sequence length="216" mass="23773">MAPSIPNDIYQYSTFSALLKCFNLGQPLTSDLTTHGTFGVGVYEDGSLMNLLSSTAYLIKESGTSCPAPANERLAFAMVTLFEPTHALGLPAISMQDLIEGVEKKELGDARAVNSLVSFRVETEFKEIEIEVPERMQTIYGVRGTVFGFVVPGWMKDICGPRMHAHFLQREGEEGDRAGGRVVDFETKGACKVKMAKCGRFHLGFPQGAEWEDVRL</sequence>
<dbReference type="STRING" id="1231657.A0A1Y1YUC5"/>
<dbReference type="GO" id="GO:0047605">
    <property type="term" value="F:acetolactate decarboxylase activity"/>
    <property type="evidence" value="ECO:0007669"/>
    <property type="project" value="UniProtKB-EC"/>
</dbReference>
<protein>
    <recommendedName>
        <fullName evidence="5">Alpha-acetolactate decarboxylase</fullName>
        <ecNumber evidence="4">4.1.1.5</ecNumber>
    </recommendedName>
</protein>
<evidence type="ECO:0000256" key="6">
    <source>
        <dbReference type="ARBA" id="ARBA00022793"/>
    </source>
</evidence>
<evidence type="ECO:0000256" key="4">
    <source>
        <dbReference type="ARBA" id="ARBA00013204"/>
    </source>
</evidence>
<reference evidence="9 10" key="1">
    <citation type="submission" date="2016-07" db="EMBL/GenBank/DDBJ databases">
        <title>Pervasive Adenine N6-methylation of Active Genes in Fungi.</title>
        <authorList>
            <consortium name="DOE Joint Genome Institute"/>
            <person name="Mondo S.J."/>
            <person name="Dannebaum R.O."/>
            <person name="Kuo R.C."/>
            <person name="Labutti K."/>
            <person name="Haridas S."/>
            <person name="Kuo A."/>
            <person name="Salamov A."/>
            <person name="Ahrendt S.R."/>
            <person name="Lipzen A."/>
            <person name="Sullivan W."/>
            <person name="Andreopoulos W.B."/>
            <person name="Clum A."/>
            <person name="Lindquist E."/>
            <person name="Daum C."/>
            <person name="Ramamoorthy G.K."/>
            <person name="Gryganskyi A."/>
            <person name="Culley D."/>
            <person name="Magnuson J.K."/>
            <person name="James T.Y."/>
            <person name="O'Malley M.A."/>
            <person name="Stajich J.E."/>
            <person name="Spatafora J.W."/>
            <person name="Visel A."/>
            <person name="Grigoriev I.V."/>
        </authorList>
    </citation>
    <scope>NUCLEOTIDE SEQUENCE [LARGE SCALE GENOMIC DNA]</scope>
    <source>
        <strain evidence="9 10">CBS 115471</strain>
    </source>
</reference>
<evidence type="ECO:0000256" key="8">
    <source>
        <dbReference type="ARBA" id="ARBA00023239"/>
    </source>
</evidence>
<dbReference type="PANTHER" id="PTHR35524:SF1">
    <property type="entry name" value="ALPHA-ACETOLACTATE DECARBOXYLASE"/>
    <property type="match status" value="1"/>
</dbReference>
<evidence type="ECO:0000256" key="5">
    <source>
        <dbReference type="ARBA" id="ARBA00020164"/>
    </source>
</evidence>
<dbReference type="InterPro" id="IPR005128">
    <property type="entry name" value="Acetolactate_a_deCO2ase"/>
</dbReference>
<dbReference type="UniPathway" id="UPA00626">
    <property type="reaction ID" value="UER00678"/>
</dbReference>
<comment type="catalytic activity">
    <reaction evidence="1">
        <text>(2S)-2-acetolactate + H(+) = (R)-acetoin + CO2</text>
        <dbReference type="Rhea" id="RHEA:21580"/>
        <dbReference type="ChEBI" id="CHEBI:15378"/>
        <dbReference type="ChEBI" id="CHEBI:15686"/>
        <dbReference type="ChEBI" id="CHEBI:16526"/>
        <dbReference type="ChEBI" id="CHEBI:58476"/>
        <dbReference type="EC" id="4.1.1.5"/>
    </reaction>
</comment>
<keyword evidence="8" id="KW-0456">Lyase</keyword>
<evidence type="ECO:0000256" key="7">
    <source>
        <dbReference type="ARBA" id="ARBA00023061"/>
    </source>
</evidence>
<accession>A0A1Y1YUC5</accession>
<keyword evidence="6" id="KW-0210">Decarboxylase</keyword>
<keyword evidence="10" id="KW-1185">Reference proteome</keyword>
<organism evidence="9 10">
    <name type="scientific">Clohesyomyces aquaticus</name>
    <dbReference type="NCBI Taxonomy" id="1231657"/>
    <lineage>
        <taxon>Eukaryota</taxon>
        <taxon>Fungi</taxon>
        <taxon>Dikarya</taxon>
        <taxon>Ascomycota</taxon>
        <taxon>Pezizomycotina</taxon>
        <taxon>Dothideomycetes</taxon>
        <taxon>Pleosporomycetidae</taxon>
        <taxon>Pleosporales</taxon>
        <taxon>Lindgomycetaceae</taxon>
        <taxon>Clohesyomyces</taxon>
    </lineage>
</organism>
<name>A0A1Y1YUC5_9PLEO</name>
<gene>
    <name evidence="9" type="ORF">BCR34DRAFT_592263</name>
</gene>
<dbReference type="OrthoDB" id="509395at2759"/>
<evidence type="ECO:0000256" key="3">
    <source>
        <dbReference type="ARBA" id="ARBA00007106"/>
    </source>
</evidence>
<dbReference type="Proteomes" id="UP000193144">
    <property type="component" value="Unassembled WGS sequence"/>
</dbReference>
<proteinExistence type="inferred from homology"/>
<dbReference type="SUPFAM" id="SSF117856">
    <property type="entry name" value="AF0104/ALDC/Ptd012-like"/>
    <property type="match status" value="1"/>
</dbReference>